<dbReference type="GO" id="GO:0030288">
    <property type="term" value="C:outer membrane-bounded periplasmic space"/>
    <property type="evidence" value="ECO:0007669"/>
    <property type="project" value="TreeGrafter"/>
</dbReference>
<dbReference type="Proteomes" id="UP000010483">
    <property type="component" value="Chromosome"/>
</dbReference>
<dbReference type="GO" id="GO:0046872">
    <property type="term" value="F:metal ion binding"/>
    <property type="evidence" value="ECO:0007669"/>
    <property type="project" value="UniProtKB-KW"/>
</dbReference>
<dbReference type="InterPro" id="IPR026045">
    <property type="entry name" value="Ferric-bd"/>
</dbReference>
<dbReference type="GO" id="GO:0006826">
    <property type="term" value="P:iron ion transport"/>
    <property type="evidence" value="ECO:0007669"/>
    <property type="project" value="UniProtKB-KW"/>
</dbReference>
<evidence type="ECO:0000256" key="4">
    <source>
        <dbReference type="PIRSR" id="PIRSR002825-1"/>
    </source>
</evidence>
<gene>
    <name evidence="5" type="ordered locus">Cyast_1459</name>
</gene>
<feature type="binding site" evidence="4">
    <location>
        <position position="234"/>
    </location>
    <ligand>
        <name>Fe cation</name>
        <dbReference type="ChEBI" id="CHEBI:24875"/>
    </ligand>
</feature>
<feature type="binding site" evidence="4">
    <location>
        <position position="233"/>
    </location>
    <ligand>
        <name>Fe cation</name>
        <dbReference type="ChEBI" id="CHEBI:24875"/>
    </ligand>
</feature>
<keyword evidence="3" id="KW-0732">Signal</keyword>
<keyword evidence="4" id="KW-0479">Metal-binding</keyword>
<dbReference type="PANTHER" id="PTHR30006:SF15">
    <property type="entry name" value="IRON-UTILIZATION PERIPLASMIC PROTEIN"/>
    <property type="match status" value="1"/>
</dbReference>
<dbReference type="eggNOG" id="COG1840">
    <property type="taxonomic scope" value="Bacteria"/>
</dbReference>
<accession>K9YLR5</accession>
<evidence type="ECO:0000313" key="5">
    <source>
        <dbReference type="EMBL" id="AFZ47422.1"/>
    </source>
</evidence>
<keyword evidence="6" id="KW-1185">Reference proteome</keyword>
<dbReference type="AlphaFoldDB" id="K9YLR5"/>
<evidence type="ECO:0000256" key="3">
    <source>
        <dbReference type="ARBA" id="ARBA00022729"/>
    </source>
</evidence>
<keyword evidence="2" id="KW-0813">Transport</keyword>
<dbReference type="PATRIC" id="fig|292563.3.peg.1526"/>
<protein>
    <submittedName>
        <fullName evidence="5">Extracellular solute-binding protein family 1</fullName>
    </submittedName>
</protein>
<dbReference type="EMBL" id="CP003940">
    <property type="protein sequence ID" value="AFZ47422.1"/>
    <property type="molecule type" value="Genomic_DNA"/>
</dbReference>
<dbReference type="Pfam" id="PF13343">
    <property type="entry name" value="SBP_bac_6"/>
    <property type="match status" value="1"/>
</dbReference>
<dbReference type="HOGENOM" id="CLU_026974_2_1_3"/>
<sequence length="352" mass="38599">MTNISRRKFLGVSAGATVATISLRELIKAGEASAQGQQINLYSSRHYNTDQRLYTDFERQTGIRVNLIEGNGDELFERIQSEGSNSPADIFMTVNAANLWRAQQAGLFSPVNSSTLTNLIPSYLRDPGNNWFAFSKRARVIMYNKENVNPDELSTYQDLTNPKWRGRLVMRTSNHVYNQSLTAGMITNYGAEAAEEWCRGVVANFLRPPQGNDRAQIEAVASGVAHVTCANTYYLGRYQESPDPNIRAVLDQVGVFFPDQDGPGTHINISGAGVLGNAPNRAGAIAFLEYLLSAPAQNYFAKGNTEYPVVEGVAIDPLLQSFGTFKEDASGVFQHGPNSAAAIRMMDRAGWA</sequence>
<dbReference type="KEGG" id="csn:Cyast_1459"/>
<feature type="binding site" evidence="4">
    <location>
        <position position="46"/>
    </location>
    <ligand>
        <name>Fe cation</name>
        <dbReference type="ChEBI" id="CHEBI:24875"/>
    </ligand>
</feature>
<dbReference type="STRING" id="292563.Cyast_1459"/>
<keyword evidence="2" id="KW-0406">Ion transport</keyword>
<dbReference type="BioCyc" id="CSTA292563:G1353-1471-MONOMER"/>
<reference evidence="6" key="1">
    <citation type="journal article" date="2013" name="Proc. Natl. Acad. Sci. U.S.A.">
        <title>Improving the coverage of the cyanobacterial phylum using diversity-driven genome sequencing.</title>
        <authorList>
            <person name="Shih P.M."/>
            <person name="Wu D."/>
            <person name="Latifi A."/>
            <person name="Axen S.D."/>
            <person name="Fewer D.P."/>
            <person name="Talla E."/>
            <person name="Calteau A."/>
            <person name="Cai F."/>
            <person name="Tandeau de Marsac N."/>
            <person name="Rippka R."/>
            <person name="Herdman M."/>
            <person name="Sivonen K."/>
            <person name="Coursin T."/>
            <person name="Laurent T."/>
            <person name="Goodwin L."/>
            <person name="Nolan M."/>
            <person name="Davenport K.W."/>
            <person name="Han C.S."/>
            <person name="Rubin E.M."/>
            <person name="Eisen J.A."/>
            <person name="Woyke T."/>
            <person name="Gugger M."/>
            <person name="Kerfeld C.A."/>
        </authorList>
    </citation>
    <scope>NUCLEOTIDE SEQUENCE [LARGE SCALE GENOMIC DNA]</scope>
    <source>
        <strain evidence="6">ATCC 29140 / PCC 7202</strain>
    </source>
</reference>
<name>K9YLR5_CYASC</name>
<comment type="similarity">
    <text evidence="1">Belongs to the bacterial solute-binding protein 1 family.</text>
</comment>
<keyword evidence="2" id="KW-0410">Iron transport</keyword>
<dbReference type="PIRSF" id="PIRSF002825">
    <property type="entry name" value="CfbpA"/>
    <property type="match status" value="1"/>
</dbReference>
<organism evidence="5 6">
    <name type="scientific">Cyanobacterium stanieri (strain ATCC 29140 / PCC 7202)</name>
    <dbReference type="NCBI Taxonomy" id="292563"/>
    <lineage>
        <taxon>Bacteria</taxon>
        <taxon>Bacillati</taxon>
        <taxon>Cyanobacteriota</taxon>
        <taxon>Cyanophyceae</taxon>
        <taxon>Oscillatoriophycideae</taxon>
        <taxon>Chroococcales</taxon>
        <taxon>Geminocystaceae</taxon>
        <taxon>Cyanobacterium</taxon>
    </lineage>
</organism>
<dbReference type="CDD" id="cd13542">
    <property type="entry name" value="PBP2_FutA1_ilke"/>
    <property type="match status" value="1"/>
</dbReference>
<dbReference type="InterPro" id="IPR006311">
    <property type="entry name" value="TAT_signal"/>
</dbReference>
<evidence type="ECO:0000313" key="6">
    <source>
        <dbReference type="Proteomes" id="UP000010483"/>
    </source>
</evidence>
<dbReference type="Gene3D" id="3.40.190.10">
    <property type="entry name" value="Periplasmic binding protein-like II"/>
    <property type="match status" value="2"/>
</dbReference>
<proteinExistence type="inferred from homology"/>
<evidence type="ECO:0000256" key="1">
    <source>
        <dbReference type="ARBA" id="ARBA00008520"/>
    </source>
</evidence>
<keyword evidence="4" id="KW-0408">Iron</keyword>
<evidence type="ECO:0000256" key="2">
    <source>
        <dbReference type="ARBA" id="ARBA00022496"/>
    </source>
</evidence>
<dbReference type="PANTHER" id="PTHR30006">
    <property type="entry name" value="THIAMINE-BINDING PERIPLASMIC PROTEIN-RELATED"/>
    <property type="match status" value="1"/>
</dbReference>
<dbReference type="SUPFAM" id="SSF53850">
    <property type="entry name" value="Periplasmic binding protein-like II"/>
    <property type="match status" value="1"/>
</dbReference>
<dbReference type="PROSITE" id="PS51318">
    <property type="entry name" value="TAT"/>
    <property type="match status" value="1"/>
</dbReference>